<keyword evidence="2" id="KW-1185">Reference proteome</keyword>
<dbReference type="EMBL" id="FZOJ01000006">
    <property type="protein sequence ID" value="SNS21757.1"/>
    <property type="molecule type" value="Genomic_DNA"/>
</dbReference>
<evidence type="ECO:0000313" key="2">
    <source>
        <dbReference type="Proteomes" id="UP000198304"/>
    </source>
</evidence>
<gene>
    <name evidence="1" type="ORF">SAMN05446037_100671</name>
</gene>
<organism evidence="1 2">
    <name type="scientific">Anaerovirgula multivorans</name>
    <dbReference type="NCBI Taxonomy" id="312168"/>
    <lineage>
        <taxon>Bacteria</taxon>
        <taxon>Bacillati</taxon>
        <taxon>Bacillota</taxon>
        <taxon>Clostridia</taxon>
        <taxon>Peptostreptococcales</taxon>
        <taxon>Natronincolaceae</taxon>
        <taxon>Anaerovirgula</taxon>
    </lineage>
</organism>
<name>A0A239CNN6_9FIRM</name>
<sequence>MNECLTPNKPCAWITETSQVNSLVKDIVEKVSASTIPIAGGGTETNKWKKIFTELQRDWITYTLYTQNTTVDYTHTGGGLSRINKLGTQTNHVDDNGYVWELSPDTPYTGYDESYRTGRKVNVKSFTHGGTVYNIPDALVTLVDMQPNFPESTFSNPWEKYQAYVVKHARIDYTGNEVEDVNWNQFKLLAPMPDDWTYYLYLRSKGSNFLLHRYREYSDGKWSNLSINLLIVSTYTVTLNRFTPTHNSIPAIGVLQHEGGEIVNVLLEQPEDNANYFKIRYGFAVEGDIVPSSDNQYAVNTYNKACDLSTVGAGKTPVVIDQYEAYLAWERQVYESNHFVPRVFNIVDGFTSPNTLAFTSADYTESWIADKKRPFFSTVDYYISVDNSRLVMILQGDPSHGIDNYYRNLVYIGMTEDLATTPSTGNFAVTAGTGELTAAKAGMTYNNIDKTKNNSYSAFGRHSSNGMDSVSMFKGKSGLYFQEYHPAFLTHLPNYPTVGTIPSPLQRLVLDIHGFNASLWTEEIHSSPIYLVNFYEGYRCNLYGVVAIHDHNMIDGEELEMQIGNTTEVYKFFSLNTHINMFSKSPTTFNTSIAILKEVKNN</sequence>
<dbReference type="AlphaFoldDB" id="A0A239CNN6"/>
<reference evidence="1 2" key="1">
    <citation type="submission" date="2017-06" db="EMBL/GenBank/DDBJ databases">
        <authorList>
            <person name="Kim H.J."/>
            <person name="Triplett B.A."/>
        </authorList>
    </citation>
    <scope>NUCLEOTIDE SEQUENCE [LARGE SCALE GENOMIC DNA]</scope>
    <source>
        <strain evidence="1 2">SCA</strain>
    </source>
</reference>
<accession>A0A239CNN6</accession>
<evidence type="ECO:0000313" key="1">
    <source>
        <dbReference type="EMBL" id="SNS21757.1"/>
    </source>
</evidence>
<dbReference type="RefSeq" id="WP_089282325.1">
    <property type="nucleotide sequence ID" value="NZ_FZOJ01000006.1"/>
</dbReference>
<dbReference type="Proteomes" id="UP000198304">
    <property type="component" value="Unassembled WGS sequence"/>
</dbReference>
<dbReference type="OrthoDB" id="2820053at2"/>
<protein>
    <submittedName>
        <fullName evidence="1">Uncharacterized protein</fullName>
    </submittedName>
</protein>
<proteinExistence type="predicted"/>